<sequence length="146" mass="16514">MSFILRQSIRAARPVSIASPTKRTFAISSMRALKESDRHAPEKAADYERHKQDQLAKQKEGKNHWKPELASDSEEALKRSLACMEVARNSIFSSEVLDQSIGVGKSRDRKKILATKSRIVKEEKEDGLKGNDTYGWTYTTKVVSFV</sequence>
<dbReference type="OrthoDB" id="529205at2759"/>
<feature type="region of interest" description="Disordered" evidence="1">
    <location>
        <begin position="32"/>
        <end position="72"/>
    </location>
</feature>
<dbReference type="AlphaFoldDB" id="A0A4S8QWG8"/>
<reference evidence="2 3" key="1">
    <citation type="submission" date="2017-12" db="EMBL/GenBank/DDBJ databases">
        <title>Comparative genomics of Botrytis spp.</title>
        <authorList>
            <person name="Valero-Jimenez C.A."/>
            <person name="Tapia P."/>
            <person name="Veloso J."/>
            <person name="Silva-Moreno E."/>
            <person name="Staats M."/>
            <person name="Valdes J.H."/>
            <person name="Van Kan J.A.L."/>
        </authorList>
    </citation>
    <scope>NUCLEOTIDE SEQUENCE [LARGE SCALE GENOMIC DNA]</scope>
    <source>
        <strain evidence="2 3">MUCL435</strain>
    </source>
</reference>
<proteinExistence type="predicted"/>
<keyword evidence="3" id="KW-1185">Reference proteome</keyword>
<evidence type="ECO:0000256" key="1">
    <source>
        <dbReference type="SAM" id="MobiDB-lite"/>
    </source>
</evidence>
<organism evidence="2 3">
    <name type="scientific">Botrytis galanthina</name>
    <dbReference type="NCBI Taxonomy" id="278940"/>
    <lineage>
        <taxon>Eukaryota</taxon>
        <taxon>Fungi</taxon>
        <taxon>Dikarya</taxon>
        <taxon>Ascomycota</taxon>
        <taxon>Pezizomycotina</taxon>
        <taxon>Leotiomycetes</taxon>
        <taxon>Helotiales</taxon>
        <taxon>Sclerotiniaceae</taxon>
        <taxon>Botrytis</taxon>
    </lineage>
</organism>
<gene>
    <name evidence="2" type="ORF">BGAL_0226g00160</name>
</gene>
<name>A0A4S8QWG8_9HELO</name>
<evidence type="ECO:0000313" key="3">
    <source>
        <dbReference type="Proteomes" id="UP000308671"/>
    </source>
</evidence>
<protein>
    <submittedName>
        <fullName evidence="2">Uncharacterized protein</fullName>
    </submittedName>
</protein>
<dbReference type="Proteomes" id="UP000308671">
    <property type="component" value="Unassembled WGS sequence"/>
</dbReference>
<dbReference type="EMBL" id="PQXL01000226">
    <property type="protein sequence ID" value="THV48821.1"/>
    <property type="molecule type" value="Genomic_DNA"/>
</dbReference>
<feature type="compositionally biased region" description="Basic and acidic residues" evidence="1">
    <location>
        <begin position="32"/>
        <end position="69"/>
    </location>
</feature>
<comment type="caution">
    <text evidence="2">The sequence shown here is derived from an EMBL/GenBank/DDBJ whole genome shotgun (WGS) entry which is preliminary data.</text>
</comment>
<accession>A0A4S8QWG8</accession>
<evidence type="ECO:0000313" key="2">
    <source>
        <dbReference type="EMBL" id="THV48821.1"/>
    </source>
</evidence>